<dbReference type="PROSITE" id="PS50009">
    <property type="entry name" value="RASGEF_CAT"/>
    <property type="match status" value="1"/>
</dbReference>
<dbReference type="Ensembl" id="ENSPMAT00000009677.1">
    <property type="protein sequence ID" value="ENSPMAP00000009636.1"/>
    <property type="gene ID" value="ENSPMAG00000008746.1"/>
</dbReference>
<feature type="domain" description="Ras-GEF" evidence="4">
    <location>
        <begin position="324"/>
        <end position="581"/>
    </location>
</feature>
<dbReference type="InterPro" id="IPR023578">
    <property type="entry name" value="Ras_GEF_dom_sf"/>
</dbReference>
<keyword evidence="3" id="KW-0175">Coiled coil</keyword>
<dbReference type="InterPro" id="IPR029899">
    <property type="entry name" value="KNDC1"/>
</dbReference>
<dbReference type="Pfam" id="PF00618">
    <property type="entry name" value="RasGEF_N"/>
    <property type="match status" value="1"/>
</dbReference>
<sequence>MLEGKNLRKSRALIHKLSQQGQASKDLCAETKGVLSKLKEQVKEMREKIEFLQTTKRYIELLFADEWGLEISLLRAFLGWRAPAPLCLQPAPPSPELVFQPANAGQAASRPTLQAGTPHALMCYLYSSFAAVDGFIHHFLYTFRYFCVPSHLLQFLLERLEATCSGAVNQPREVVSIRIRSLDILSLWVGDCYNIDFKPNPEMRQLLKTFIQKKIICLSLSTSVYLGQLWVEEQRAERLLALLRSYESGESPSRVVGPLAPITEPVGVEEGPLFIKSDRIPVQPMEDASKKLRRTWPDLCFGRNYFLPSAEIAECYTFFHREVTALRLAQQLSLMQQELFLQCHPVDFMNTRALGLKETGPLRPTAEPASTDPPSLFVPECANDHPITRLIEHSDTVSTWISAEIVTCDGAKSQLAVLSKLLWVAKHCCDIRNFSTGMQILQGMENIIVRQLPVWKHVPPKVANIMNQLNDVKMFLKRDGMCLMEEGGHVKNPTIPCARIFAMHVQQLEIGAFTMASGLYKWSKIRSISETVSGIRILQESPYPFRHEYELQAWLRERIVYFGLADIQALASENSTNFQPLHGDRGIHKIKEAFLRI</sequence>
<evidence type="ECO:0000259" key="5">
    <source>
        <dbReference type="PROSITE" id="PS50212"/>
    </source>
</evidence>
<dbReference type="GO" id="GO:0005085">
    <property type="term" value="F:guanyl-nucleotide exchange factor activity"/>
    <property type="evidence" value="ECO:0007669"/>
    <property type="project" value="UniProtKB-KW"/>
</dbReference>
<evidence type="ECO:0000256" key="2">
    <source>
        <dbReference type="PROSITE-ProRule" id="PRU00168"/>
    </source>
</evidence>
<dbReference type="InterPro" id="IPR036964">
    <property type="entry name" value="RASGEF_cat_dom_sf"/>
</dbReference>
<dbReference type="GO" id="GO:0048814">
    <property type="term" value="P:regulation of dendrite morphogenesis"/>
    <property type="evidence" value="ECO:0007669"/>
    <property type="project" value="TreeGrafter"/>
</dbReference>
<dbReference type="CDD" id="cd06224">
    <property type="entry name" value="REM"/>
    <property type="match status" value="1"/>
</dbReference>
<dbReference type="SMART" id="SM00147">
    <property type="entry name" value="RasGEF"/>
    <property type="match status" value="1"/>
</dbReference>
<dbReference type="OMA" id="CARIFAM"/>
<evidence type="ECO:0000259" key="4">
    <source>
        <dbReference type="PROSITE" id="PS50009"/>
    </source>
</evidence>
<accession>S4RWP6</accession>
<dbReference type="GeneTree" id="ENSGT00390000011408"/>
<dbReference type="SUPFAM" id="SSF48366">
    <property type="entry name" value="Ras GEF"/>
    <property type="match status" value="1"/>
</dbReference>
<dbReference type="HOGENOM" id="CLU_032001_0_0_1"/>
<evidence type="ECO:0000313" key="6">
    <source>
        <dbReference type="Ensembl" id="ENSPMAP00000009636.1"/>
    </source>
</evidence>
<reference evidence="6" key="2">
    <citation type="submission" date="2025-09" db="UniProtKB">
        <authorList>
            <consortium name="Ensembl"/>
        </authorList>
    </citation>
    <scope>IDENTIFICATION</scope>
</reference>
<dbReference type="InterPro" id="IPR001895">
    <property type="entry name" value="RASGEF_cat_dom"/>
</dbReference>
<dbReference type="GO" id="GO:0043025">
    <property type="term" value="C:neuronal cell body"/>
    <property type="evidence" value="ECO:0007669"/>
    <property type="project" value="TreeGrafter"/>
</dbReference>
<protein>
    <recommendedName>
        <fullName evidence="7">Ras-GEF domain-containing protein</fullName>
    </recommendedName>
</protein>
<dbReference type="AlphaFoldDB" id="S4RWP6"/>
<name>S4RWP6_PETMA</name>
<dbReference type="PROSITE" id="PS50212">
    <property type="entry name" value="RASGEF_NTER"/>
    <property type="match status" value="1"/>
</dbReference>
<dbReference type="Pfam" id="PF00617">
    <property type="entry name" value="RasGEF"/>
    <property type="match status" value="1"/>
</dbReference>
<dbReference type="Gene3D" id="1.20.870.10">
    <property type="entry name" value="Son of sevenless (SoS) protein Chain: S domain 1"/>
    <property type="match status" value="1"/>
</dbReference>
<dbReference type="SMART" id="SM00229">
    <property type="entry name" value="RasGEFN"/>
    <property type="match status" value="1"/>
</dbReference>
<dbReference type="GO" id="GO:0032045">
    <property type="term" value="C:guanyl-nucleotide exchange factor complex"/>
    <property type="evidence" value="ECO:0007669"/>
    <property type="project" value="TreeGrafter"/>
</dbReference>
<proteinExistence type="predicted"/>
<dbReference type="GO" id="GO:0007264">
    <property type="term" value="P:small GTPase-mediated signal transduction"/>
    <property type="evidence" value="ECO:0007669"/>
    <property type="project" value="InterPro"/>
</dbReference>
<dbReference type="GO" id="GO:0030425">
    <property type="term" value="C:dendrite"/>
    <property type="evidence" value="ECO:0007669"/>
    <property type="project" value="TreeGrafter"/>
</dbReference>
<dbReference type="InterPro" id="IPR000651">
    <property type="entry name" value="Ras-like_Gua-exchang_fac_N"/>
</dbReference>
<dbReference type="PANTHER" id="PTHR21560:SF0">
    <property type="entry name" value="KINASE NON-CATALYTIC C-LOBE DOMAIN-CONTAINING PROTEIN 1"/>
    <property type="match status" value="1"/>
</dbReference>
<dbReference type="PANTHER" id="PTHR21560">
    <property type="entry name" value="VERY KIND PROTEIN"/>
    <property type="match status" value="1"/>
</dbReference>
<feature type="domain" description="N-terminal Ras-GEF" evidence="5">
    <location>
        <begin position="109"/>
        <end position="234"/>
    </location>
</feature>
<dbReference type="Gene3D" id="1.10.840.10">
    <property type="entry name" value="Ras guanine-nucleotide exchange factors catalytic domain"/>
    <property type="match status" value="1"/>
</dbReference>
<reference evidence="6" key="1">
    <citation type="submission" date="2025-08" db="UniProtKB">
        <authorList>
            <consortium name="Ensembl"/>
        </authorList>
    </citation>
    <scope>IDENTIFICATION</scope>
</reference>
<evidence type="ECO:0008006" key="7">
    <source>
        <dbReference type="Google" id="ProtNLM"/>
    </source>
</evidence>
<organism evidence="6">
    <name type="scientific">Petromyzon marinus</name>
    <name type="common">Sea lamprey</name>
    <dbReference type="NCBI Taxonomy" id="7757"/>
    <lineage>
        <taxon>Eukaryota</taxon>
        <taxon>Metazoa</taxon>
        <taxon>Chordata</taxon>
        <taxon>Craniata</taxon>
        <taxon>Vertebrata</taxon>
        <taxon>Cyclostomata</taxon>
        <taxon>Hyperoartia</taxon>
        <taxon>Petromyzontiformes</taxon>
        <taxon>Petromyzontidae</taxon>
        <taxon>Petromyzon</taxon>
    </lineage>
</organism>
<keyword evidence="1 2" id="KW-0344">Guanine-nucleotide releasing factor</keyword>
<evidence type="ECO:0000256" key="1">
    <source>
        <dbReference type="ARBA" id="ARBA00022658"/>
    </source>
</evidence>
<feature type="coiled-coil region" evidence="3">
    <location>
        <begin position="28"/>
        <end position="55"/>
    </location>
</feature>
<evidence type="ECO:0000256" key="3">
    <source>
        <dbReference type="SAM" id="Coils"/>
    </source>
</evidence>